<dbReference type="InterPro" id="IPR002347">
    <property type="entry name" value="SDR_fam"/>
</dbReference>
<dbReference type="PRINTS" id="PR00081">
    <property type="entry name" value="GDHRDH"/>
</dbReference>
<dbReference type="InterPro" id="IPR036291">
    <property type="entry name" value="NAD(P)-bd_dom_sf"/>
</dbReference>
<protein>
    <submittedName>
        <fullName evidence="3">Short-chain dehydrogenase/reductase SDR</fullName>
    </submittedName>
</protein>
<dbReference type="Proteomes" id="UP000019184">
    <property type="component" value="Unassembled WGS sequence"/>
</dbReference>
<accession>A0A7U7GDQ4</accession>
<comment type="caution">
    <text evidence="3">The sequence shown here is derived from an EMBL/GenBank/DDBJ whole genome shotgun (WGS) entry which is preliminary data.</text>
</comment>
<dbReference type="Gene3D" id="3.40.50.720">
    <property type="entry name" value="NAD(P)-binding Rossmann-like Domain"/>
    <property type="match status" value="1"/>
</dbReference>
<evidence type="ECO:0000313" key="3">
    <source>
        <dbReference type="EMBL" id="CDH46510.1"/>
    </source>
</evidence>
<dbReference type="PIRSF" id="PIRSF000126">
    <property type="entry name" value="11-beta-HSD1"/>
    <property type="match status" value="1"/>
</dbReference>
<name>A0A7U7GDQ4_9GAMM</name>
<dbReference type="AlphaFoldDB" id="A0A7U7GDQ4"/>
<dbReference type="RefSeq" id="WP_034435197.1">
    <property type="nucleotide sequence ID" value="NZ_CBTK010000263.1"/>
</dbReference>
<dbReference type="SUPFAM" id="SSF51735">
    <property type="entry name" value="NAD(P)-binding Rossmann-fold domains"/>
    <property type="match status" value="1"/>
</dbReference>
<evidence type="ECO:0000313" key="4">
    <source>
        <dbReference type="Proteomes" id="UP000019184"/>
    </source>
</evidence>
<dbReference type="EMBL" id="CBTK010000263">
    <property type="protein sequence ID" value="CDH46510.1"/>
    <property type="molecule type" value="Genomic_DNA"/>
</dbReference>
<organism evidence="3 4">
    <name type="scientific">Candidatus Contendobacter odensis Run_B_J11</name>
    <dbReference type="NCBI Taxonomy" id="1400861"/>
    <lineage>
        <taxon>Bacteria</taxon>
        <taxon>Pseudomonadati</taxon>
        <taxon>Pseudomonadota</taxon>
        <taxon>Gammaproteobacteria</taxon>
        <taxon>Candidatus Competibacteraceae</taxon>
        <taxon>Candidatus Contendibacter</taxon>
    </lineage>
</organism>
<dbReference type="Pfam" id="PF00106">
    <property type="entry name" value="adh_short"/>
    <property type="match status" value="1"/>
</dbReference>
<dbReference type="PANTHER" id="PTHR43899:SF13">
    <property type="entry name" value="RH59310P"/>
    <property type="match status" value="1"/>
</dbReference>
<sequence>MNLEDYRNSWALVTGASSGIGREFCLQLAPLGVNLVMVARREQQLKELAGELEARHSIRTLVLVKDLSQPSAAGEVRQAVNTVGICPRILINNAGFGRWGRFEATSADVYQQMIQVNVGAVVDFCHTFLPDLVTFPSSVIINVSSGAAYQPVPFMATYAATKAFVHSFSQALYGEWKERGVLVKTLIPGPTATEFDAKAGAYASAIQERGNPSEVVQVALKSLTNDSPLAVAAKGTYKQRFFAGLFPASIVIREVAKMFRPPK</sequence>
<dbReference type="OrthoDB" id="9810734at2"/>
<evidence type="ECO:0000256" key="2">
    <source>
        <dbReference type="ARBA" id="ARBA00023002"/>
    </source>
</evidence>
<keyword evidence="2" id="KW-0560">Oxidoreductase</keyword>
<comment type="similarity">
    <text evidence="1">Belongs to the short-chain dehydrogenases/reductases (SDR) family.</text>
</comment>
<keyword evidence="4" id="KW-1185">Reference proteome</keyword>
<reference evidence="3 4" key="1">
    <citation type="journal article" date="2014" name="ISME J.">
        <title>Candidatus Competibacter-lineage genomes retrieved from metagenomes reveal functional metabolic diversity.</title>
        <authorList>
            <person name="McIlroy S.J."/>
            <person name="Albertsen M."/>
            <person name="Andresen E.K."/>
            <person name="Saunders A.M."/>
            <person name="Kristiansen R."/>
            <person name="Stokholm-Bjerregaard M."/>
            <person name="Nielsen K.L."/>
            <person name="Nielsen P.H."/>
        </authorList>
    </citation>
    <scope>NUCLEOTIDE SEQUENCE [LARGE SCALE GENOMIC DNA]</scope>
    <source>
        <strain evidence="3 4">Run_B_J11</strain>
    </source>
</reference>
<gene>
    <name evidence="3" type="ORF">BN874_480006</name>
</gene>
<evidence type="ECO:0000256" key="1">
    <source>
        <dbReference type="ARBA" id="ARBA00006484"/>
    </source>
</evidence>
<proteinExistence type="inferred from homology"/>
<dbReference type="PANTHER" id="PTHR43899">
    <property type="entry name" value="RH59310P"/>
    <property type="match status" value="1"/>
</dbReference>
<dbReference type="GO" id="GO:0016491">
    <property type="term" value="F:oxidoreductase activity"/>
    <property type="evidence" value="ECO:0007669"/>
    <property type="project" value="UniProtKB-KW"/>
</dbReference>
<dbReference type="InterPro" id="IPR051019">
    <property type="entry name" value="VLCFA-Steroid_DH"/>
</dbReference>